<keyword evidence="1" id="KW-0472">Membrane</keyword>
<protein>
    <submittedName>
        <fullName evidence="2">Uncharacterized protein</fullName>
    </submittedName>
</protein>
<evidence type="ECO:0000313" key="3">
    <source>
        <dbReference type="Proteomes" id="UP001214043"/>
    </source>
</evidence>
<keyword evidence="1" id="KW-1133">Transmembrane helix</keyword>
<dbReference type="RefSeq" id="WP_274494102.1">
    <property type="nucleotide sequence ID" value="NZ_CP118166.1"/>
</dbReference>
<keyword evidence="1" id="KW-0812">Transmembrane</keyword>
<reference evidence="2" key="1">
    <citation type="submission" date="2023-02" db="EMBL/GenBank/DDBJ databases">
        <title>Genome sequence of Hyphococcus flavus.</title>
        <authorList>
            <person name="Rong J.-C."/>
            <person name="Zhao Q."/>
            <person name="Yi M."/>
            <person name="Wu J.-Y."/>
        </authorList>
    </citation>
    <scope>NUCLEOTIDE SEQUENCE</scope>
    <source>
        <strain evidence="2">MCCC 1K03223</strain>
    </source>
</reference>
<sequence>MTGIQKPSLIDLVIAAAGAALVIWLYLNGEVIEAAISGQMGREAIIAAIWNHVGWGVVSTPLVLAYAFLRLHAERTPYFQRDTLGRIGKIILWALVALLIFLVVTGPIVVWTYGSDLKVFDLFVIPTPTGKLPVVHDPLEVGHIWAAKASPWVAGLDLAAAIMARLRR</sequence>
<dbReference type="Proteomes" id="UP001214043">
    <property type="component" value="Chromosome"/>
</dbReference>
<organism evidence="2 3">
    <name type="scientific">Hyphococcus flavus</name>
    <dbReference type="NCBI Taxonomy" id="1866326"/>
    <lineage>
        <taxon>Bacteria</taxon>
        <taxon>Pseudomonadati</taxon>
        <taxon>Pseudomonadota</taxon>
        <taxon>Alphaproteobacteria</taxon>
        <taxon>Parvularculales</taxon>
        <taxon>Parvularculaceae</taxon>
        <taxon>Hyphococcus</taxon>
    </lineage>
</organism>
<name>A0AAF0CBZ4_9PROT</name>
<evidence type="ECO:0000313" key="2">
    <source>
        <dbReference type="EMBL" id="WDI32200.1"/>
    </source>
</evidence>
<evidence type="ECO:0000256" key="1">
    <source>
        <dbReference type="SAM" id="Phobius"/>
    </source>
</evidence>
<feature type="transmembrane region" description="Helical" evidence="1">
    <location>
        <begin position="47"/>
        <end position="69"/>
    </location>
</feature>
<keyword evidence="3" id="KW-1185">Reference proteome</keyword>
<accession>A0AAF0CBZ4</accession>
<gene>
    <name evidence="2" type="ORF">PUV54_03210</name>
</gene>
<feature type="transmembrane region" description="Helical" evidence="1">
    <location>
        <begin position="9"/>
        <end position="27"/>
    </location>
</feature>
<dbReference type="EMBL" id="CP118166">
    <property type="protein sequence ID" value="WDI32200.1"/>
    <property type="molecule type" value="Genomic_DNA"/>
</dbReference>
<proteinExistence type="predicted"/>
<feature type="transmembrane region" description="Helical" evidence="1">
    <location>
        <begin position="90"/>
        <end position="113"/>
    </location>
</feature>
<dbReference type="KEGG" id="hfl:PUV54_03210"/>
<dbReference type="AlphaFoldDB" id="A0AAF0CBZ4"/>